<reference evidence="2 3" key="1">
    <citation type="submission" date="2017-04" db="EMBL/GenBank/DDBJ databases">
        <authorList>
            <person name="Afonso C.L."/>
            <person name="Miller P.J."/>
            <person name="Scott M.A."/>
            <person name="Spackman E."/>
            <person name="Goraichik I."/>
            <person name="Dimitrov K.M."/>
            <person name="Suarez D.L."/>
            <person name="Swayne D.E."/>
        </authorList>
    </citation>
    <scope>NUCLEOTIDE SEQUENCE [LARGE SCALE GENOMIC DNA]</scope>
    <source>
        <strain evidence="2 3">USBA 355</strain>
    </source>
</reference>
<dbReference type="InterPro" id="IPR029024">
    <property type="entry name" value="TerB-like"/>
</dbReference>
<evidence type="ECO:0000313" key="3">
    <source>
        <dbReference type="Proteomes" id="UP000192917"/>
    </source>
</evidence>
<name>A0A1Y6BLG5_9PROT</name>
<dbReference type="EMBL" id="FWZX01000004">
    <property type="protein sequence ID" value="SMF09305.1"/>
    <property type="molecule type" value="Genomic_DNA"/>
</dbReference>
<evidence type="ECO:0000259" key="1">
    <source>
        <dbReference type="Pfam" id="PF05099"/>
    </source>
</evidence>
<evidence type="ECO:0000313" key="2">
    <source>
        <dbReference type="EMBL" id="SMF09305.1"/>
    </source>
</evidence>
<dbReference type="AlphaFoldDB" id="A0A1Y6BLG5"/>
<dbReference type="CDD" id="cd07176">
    <property type="entry name" value="terB"/>
    <property type="match status" value="1"/>
</dbReference>
<dbReference type="Proteomes" id="UP000192917">
    <property type="component" value="Unassembled WGS sequence"/>
</dbReference>
<sequence>MQPGLLAKLQGELRRFRDKEFLKATMAACLLVAEADGEVDLAEQATVRQAFDRLPILRELDTAKALELFELYRQALADPREAPRARRVLYRKVERFQGRYKHARTLLRAAYLVLGADGVDHPDEIREFKRLCGLLGLDPGQVIGEEQVRVGRFD</sequence>
<protein>
    <submittedName>
        <fullName evidence="2">Tellurite resistance protein TerB</fullName>
    </submittedName>
</protein>
<dbReference type="Pfam" id="PF05099">
    <property type="entry name" value="TerB"/>
    <property type="match status" value="1"/>
</dbReference>
<feature type="domain" description="Co-chaperone DjlA N-terminal" evidence="1">
    <location>
        <begin position="24"/>
        <end position="143"/>
    </location>
</feature>
<dbReference type="Gene3D" id="1.10.3680.10">
    <property type="entry name" value="TerB-like"/>
    <property type="match status" value="1"/>
</dbReference>
<dbReference type="InterPro" id="IPR007791">
    <property type="entry name" value="DjlA_N"/>
</dbReference>
<dbReference type="SUPFAM" id="SSF158682">
    <property type="entry name" value="TerB-like"/>
    <property type="match status" value="1"/>
</dbReference>
<dbReference type="STRING" id="560819.SAMN05428998_104224"/>
<organism evidence="2 3">
    <name type="scientific">Tistlia consotensis USBA 355</name>
    <dbReference type="NCBI Taxonomy" id="560819"/>
    <lineage>
        <taxon>Bacteria</taxon>
        <taxon>Pseudomonadati</taxon>
        <taxon>Pseudomonadota</taxon>
        <taxon>Alphaproteobacteria</taxon>
        <taxon>Rhodospirillales</taxon>
        <taxon>Rhodovibrionaceae</taxon>
        <taxon>Tistlia</taxon>
    </lineage>
</organism>
<accession>A0A1Y6BLG5</accession>
<keyword evidence="3" id="KW-1185">Reference proteome</keyword>
<dbReference type="RefSeq" id="WP_085121924.1">
    <property type="nucleotide sequence ID" value="NZ_FWZX01000004.1"/>
</dbReference>
<proteinExistence type="predicted"/>
<gene>
    <name evidence="2" type="ORF">SAMN05428998_104224</name>
</gene>